<proteinExistence type="predicted"/>
<keyword evidence="1" id="KW-0472">Membrane</keyword>
<organism evidence="2 3">
    <name type="scientific">Moritella yayanosii</name>
    <dbReference type="NCBI Taxonomy" id="69539"/>
    <lineage>
        <taxon>Bacteria</taxon>
        <taxon>Pseudomonadati</taxon>
        <taxon>Pseudomonadota</taxon>
        <taxon>Gammaproteobacteria</taxon>
        <taxon>Alteromonadales</taxon>
        <taxon>Moritellaceae</taxon>
        <taxon>Moritella</taxon>
    </lineage>
</organism>
<dbReference type="RefSeq" id="WP_112712654.1">
    <property type="nucleotide sequence ID" value="NZ_LS483250.1"/>
</dbReference>
<evidence type="ECO:0000313" key="2">
    <source>
        <dbReference type="EMBL" id="SQD77154.1"/>
    </source>
</evidence>
<dbReference type="OrthoDB" id="5873123at2"/>
<name>A0A330LJH1_9GAMM</name>
<feature type="transmembrane region" description="Helical" evidence="1">
    <location>
        <begin position="130"/>
        <end position="161"/>
    </location>
</feature>
<dbReference type="EMBL" id="LS483250">
    <property type="protein sequence ID" value="SQD77154.1"/>
    <property type="molecule type" value="Genomic_DNA"/>
</dbReference>
<dbReference type="KEGG" id="mya:MORIYA_0676"/>
<dbReference type="Proteomes" id="UP000250163">
    <property type="component" value="Chromosome MORIYA"/>
</dbReference>
<keyword evidence="1" id="KW-0812">Transmembrane</keyword>
<keyword evidence="1" id="KW-1133">Transmembrane helix</keyword>
<keyword evidence="3" id="KW-1185">Reference proteome</keyword>
<accession>A0A330LJH1</accession>
<dbReference type="AlphaFoldDB" id="A0A330LJH1"/>
<gene>
    <name evidence="2" type="ORF">MORIYA_0676</name>
</gene>
<protein>
    <submittedName>
        <fullName evidence="2">Uncharacterized protein</fullName>
    </submittedName>
</protein>
<reference evidence="3" key="1">
    <citation type="submission" date="2018-05" db="EMBL/GenBank/DDBJ databases">
        <authorList>
            <person name="Cea G.-C."/>
            <person name="William W."/>
        </authorList>
    </citation>
    <scope>NUCLEOTIDE SEQUENCE [LARGE SCALE GENOMIC DNA]</scope>
    <source>
        <strain evidence="3">DB21MT 5</strain>
    </source>
</reference>
<sequence>MNKENETDQQEMNEIRWQEERKLRDTLDAELLKAPVSYEWRLMVKFPIAPKLCCYLMGVFIGGLFVYRGMNEGSLGSIIFGFIFGLILISISHYLFFPDKDTHYKLTPLGIIYTEKDTIPDVAYTIMRGFAWFSVVVCLATVVYVGPLAFVGAGGMALLAVKFTGFKAVTKALTVNFVQDYKVKIWSKAGIMSLCSQPIDFSYSCKIHYKPSQEAELLEALSRHINIEQVIKVKGHRALGYYD</sequence>
<evidence type="ECO:0000313" key="3">
    <source>
        <dbReference type="Proteomes" id="UP000250163"/>
    </source>
</evidence>
<evidence type="ECO:0000256" key="1">
    <source>
        <dbReference type="SAM" id="Phobius"/>
    </source>
</evidence>
<feature type="transmembrane region" description="Helical" evidence="1">
    <location>
        <begin position="48"/>
        <end position="67"/>
    </location>
</feature>
<feature type="transmembrane region" description="Helical" evidence="1">
    <location>
        <begin position="74"/>
        <end position="96"/>
    </location>
</feature>